<gene>
    <name evidence="2" type="ORF">FJT64_015962</name>
</gene>
<protein>
    <submittedName>
        <fullName evidence="2">Uncharacterized protein</fullName>
    </submittedName>
</protein>
<proteinExistence type="predicted"/>
<sequence length="107" mass="10691">MKVAVVLFCLALVATASAQSFGSRRFLRRPVGGATGFGNAGSTQGQSSGLFGTSQIQNSFANAGGSAFGGGASLNSANSNVGQSTGLFGNNQFANNQATSNQFGFGR</sequence>
<keyword evidence="3" id="KW-1185">Reference proteome</keyword>
<evidence type="ECO:0000256" key="1">
    <source>
        <dbReference type="SAM" id="SignalP"/>
    </source>
</evidence>
<dbReference type="EMBL" id="VIIS01000086">
    <property type="protein sequence ID" value="KAF0313524.1"/>
    <property type="molecule type" value="Genomic_DNA"/>
</dbReference>
<dbReference type="Proteomes" id="UP000440578">
    <property type="component" value="Unassembled WGS sequence"/>
</dbReference>
<dbReference type="AlphaFoldDB" id="A0A6A4XBY7"/>
<feature type="signal peptide" evidence="1">
    <location>
        <begin position="1"/>
        <end position="18"/>
    </location>
</feature>
<reference evidence="2 3" key="1">
    <citation type="submission" date="2019-07" db="EMBL/GenBank/DDBJ databases">
        <title>Draft genome assembly of a fouling barnacle, Amphibalanus amphitrite (Darwin, 1854): The first reference genome for Thecostraca.</title>
        <authorList>
            <person name="Kim W."/>
        </authorList>
    </citation>
    <scope>NUCLEOTIDE SEQUENCE [LARGE SCALE GENOMIC DNA]</scope>
    <source>
        <strain evidence="2">SNU_AA5</strain>
        <tissue evidence="2">Soma without cirri and trophi</tissue>
    </source>
</reference>
<accession>A0A6A4XBY7</accession>
<feature type="chain" id="PRO_5025378690" evidence="1">
    <location>
        <begin position="19"/>
        <end position="107"/>
    </location>
</feature>
<keyword evidence="1" id="KW-0732">Signal</keyword>
<name>A0A6A4XBY7_AMPAM</name>
<comment type="caution">
    <text evidence="2">The sequence shown here is derived from an EMBL/GenBank/DDBJ whole genome shotgun (WGS) entry which is preliminary data.</text>
</comment>
<evidence type="ECO:0000313" key="2">
    <source>
        <dbReference type="EMBL" id="KAF0313524.1"/>
    </source>
</evidence>
<evidence type="ECO:0000313" key="3">
    <source>
        <dbReference type="Proteomes" id="UP000440578"/>
    </source>
</evidence>
<organism evidence="2 3">
    <name type="scientific">Amphibalanus amphitrite</name>
    <name type="common">Striped barnacle</name>
    <name type="synonym">Balanus amphitrite</name>
    <dbReference type="NCBI Taxonomy" id="1232801"/>
    <lineage>
        <taxon>Eukaryota</taxon>
        <taxon>Metazoa</taxon>
        <taxon>Ecdysozoa</taxon>
        <taxon>Arthropoda</taxon>
        <taxon>Crustacea</taxon>
        <taxon>Multicrustacea</taxon>
        <taxon>Cirripedia</taxon>
        <taxon>Thoracica</taxon>
        <taxon>Thoracicalcarea</taxon>
        <taxon>Balanomorpha</taxon>
        <taxon>Balanoidea</taxon>
        <taxon>Balanidae</taxon>
        <taxon>Amphibalaninae</taxon>
        <taxon>Amphibalanus</taxon>
    </lineage>
</organism>